<dbReference type="VEuPathDB" id="FungiDB:PYU1_G003700"/>
<dbReference type="GO" id="GO:0000724">
    <property type="term" value="P:double-strand break repair via homologous recombination"/>
    <property type="evidence" value="ECO:0007669"/>
    <property type="project" value="TreeGrafter"/>
</dbReference>
<dbReference type="InParanoid" id="K3WFG9"/>
<dbReference type="OMA" id="FADESNM"/>
<proteinExistence type="predicted"/>
<name>K3WFG9_GLOUD</name>
<feature type="region of interest" description="Disordered" evidence="1">
    <location>
        <begin position="219"/>
        <end position="240"/>
    </location>
</feature>
<reference evidence="3" key="1">
    <citation type="journal article" date="2010" name="Genome Biol.">
        <title>Genome sequence of the necrotrophic plant pathogen Pythium ultimum reveals original pathogenicity mechanisms and effector repertoire.</title>
        <authorList>
            <person name="Levesque C.A."/>
            <person name="Brouwer H."/>
            <person name="Cano L."/>
            <person name="Hamilton J.P."/>
            <person name="Holt C."/>
            <person name="Huitema E."/>
            <person name="Raffaele S."/>
            <person name="Robideau G.P."/>
            <person name="Thines M."/>
            <person name="Win J."/>
            <person name="Zerillo M.M."/>
            <person name="Beakes G.W."/>
            <person name="Boore J.L."/>
            <person name="Busam D."/>
            <person name="Dumas B."/>
            <person name="Ferriera S."/>
            <person name="Fuerstenberg S.I."/>
            <person name="Gachon C.M."/>
            <person name="Gaulin E."/>
            <person name="Govers F."/>
            <person name="Grenville-Briggs L."/>
            <person name="Horner N."/>
            <person name="Hostetler J."/>
            <person name="Jiang R.H."/>
            <person name="Johnson J."/>
            <person name="Krajaejun T."/>
            <person name="Lin H."/>
            <person name="Meijer H.J."/>
            <person name="Moore B."/>
            <person name="Morris P."/>
            <person name="Phuntmart V."/>
            <person name="Puiu D."/>
            <person name="Shetty J."/>
            <person name="Stajich J.E."/>
            <person name="Tripathy S."/>
            <person name="Wawra S."/>
            <person name="van West P."/>
            <person name="Whitty B.R."/>
            <person name="Coutinho P.M."/>
            <person name="Henrissat B."/>
            <person name="Martin F."/>
            <person name="Thomas P.D."/>
            <person name="Tyler B.M."/>
            <person name="De Vries R.P."/>
            <person name="Kamoun S."/>
            <person name="Yandell M."/>
            <person name="Tisserat N."/>
            <person name="Buell C.R."/>
        </authorList>
    </citation>
    <scope>NUCLEOTIDE SEQUENCE</scope>
    <source>
        <strain evidence="3">DAOM:BR144</strain>
    </source>
</reference>
<protein>
    <submittedName>
        <fullName evidence="2">Uncharacterized protein</fullName>
    </submittedName>
</protein>
<dbReference type="PANTHER" id="PTHR28653">
    <property type="match status" value="1"/>
</dbReference>
<dbReference type="eggNOG" id="ENOG502S0UB">
    <property type="taxonomic scope" value="Eukaryota"/>
</dbReference>
<dbReference type="InterPro" id="IPR027417">
    <property type="entry name" value="P-loop_NTPase"/>
</dbReference>
<dbReference type="GO" id="GO:0097196">
    <property type="term" value="C:Shu complex"/>
    <property type="evidence" value="ECO:0007669"/>
    <property type="project" value="TreeGrafter"/>
</dbReference>
<reference evidence="2" key="3">
    <citation type="submission" date="2015-02" db="UniProtKB">
        <authorList>
            <consortium name="EnsemblProtists"/>
        </authorList>
    </citation>
    <scope>IDENTIFICATION</scope>
    <source>
        <strain evidence="2">DAOM BR144</strain>
    </source>
</reference>
<reference evidence="3" key="2">
    <citation type="submission" date="2010-04" db="EMBL/GenBank/DDBJ databases">
        <authorList>
            <person name="Buell R."/>
            <person name="Hamilton J."/>
            <person name="Hostetler J."/>
        </authorList>
    </citation>
    <scope>NUCLEOTIDE SEQUENCE [LARGE SCALE GENOMIC DNA]</scope>
    <source>
        <strain evidence="3">DAOM:BR144</strain>
    </source>
</reference>
<dbReference type="Proteomes" id="UP000019132">
    <property type="component" value="Unassembled WGS sequence"/>
</dbReference>
<dbReference type="Gene3D" id="3.40.50.300">
    <property type="entry name" value="P-loop containing nucleotide triphosphate hydrolases"/>
    <property type="match status" value="1"/>
</dbReference>
<organism evidence="2 3">
    <name type="scientific">Globisporangium ultimum (strain ATCC 200006 / CBS 805.95 / DAOM BR144)</name>
    <name type="common">Pythium ultimum</name>
    <dbReference type="NCBI Taxonomy" id="431595"/>
    <lineage>
        <taxon>Eukaryota</taxon>
        <taxon>Sar</taxon>
        <taxon>Stramenopiles</taxon>
        <taxon>Oomycota</taxon>
        <taxon>Peronosporomycetes</taxon>
        <taxon>Pythiales</taxon>
        <taxon>Pythiaceae</taxon>
        <taxon>Globisporangium</taxon>
    </lineage>
</organism>
<dbReference type="GO" id="GO:0003697">
    <property type="term" value="F:single-stranded DNA binding"/>
    <property type="evidence" value="ECO:0007669"/>
    <property type="project" value="TreeGrafter"/>
</dbReference>
<evidence type="ECO:0000313" key="3">
    <source>
        <dbReference type="Proteomes" id="UP000019132"/>
    </source>
</evidence>
<keyword evidence="3" id="KW-1185">Reference proteome</keyword>
<evidence type="ECO:0000256" key="1">
    <source>
        <dbReference type="SAM" id="MobiDB-lite"/>
    </source>
</evidence>
<feature type="compositionally biased region" description="Acidic residues" evidence="1">
    <location>
        <begin position="219"/>
        <end position="231"/>
    </location>
</feature>
<dbReference type="EMBL" id="GL376638">
    <property type="status" value="NOT_ANNOTATED_CDS"/>
    <property type="molecule type" value="Genomic_DNA"/>
</dbReference>
<dbReference type="AlphaFoldDB" id="K3WFG9"/>
<sequence>MQQQLEAFFTHGDPPCDDSSAASSPSTLLNDTPSSILYVHGPAHAGQTSLLLQYGFTQAKRSKSVVLVLCGEDASTHRPTIVPIAPCLKCGVPMKTGGDNLVWSRIQIKYIRNSTELQHFLCSFHMLKEKSSVLLIDSFERFFGSDRFLGNVYQTLAYLYETLLFMQTSTGCGQVVVTGATDSFILQETQRNWLRRWCSFLALIEAADDGAGEFLFYEETEDAESDDDDDSDKQKKVLLR</sequence>
<dbReference type="PANTHER" id="PTHR28653:SF1">
    <property type="entry name" value="ATPASE SWSAP1"/>
    <property type="match status" value="1"/>
</dbReference>
<dbReference type="EnsemblProtists" id="PYU1_T003710">
    <property type="protein sequence ID" value="PYU1_T003710"/>
    <property type="gene ID" value="PYU1_G003700"/>
</dbReference>
<accession>K3WFG9</accession>
<dbReference type="SUPFAM" id="SSF52540">
    <property type="entry name" value="P-loop containing nucleoside triphosphate hydrolases"/>
    <property type="match status" value="1"/>
</dbReference>
<evidence type="ECO:0000313" key="2">
    <source>
        <dbReference type="EnsemblProtists" id="PYU1_T003710"/>
    </source>
</evidence>
<dbReference type="HOGENOM" id="CLU_1163078_0_0_1"/>